<feature type="region of interest" description="Disordered" evidence="1">
    <location>
        <begin position="656"/>
        <end position="860"/>
    </location>
</feature>
<organism evidence="3 4">
    <name type="scientific">Polypterus senegalus</name>
    <name type="common">Senegal bichir</name>
    <dbReference type="NCBI Taxonomy" id="55291"/>
    <lineage>
        <taxon>Eukaryota</taxon>
        <taxon>Metazoa</taxon>
        <taxon>Chordata</taxon>
        <taxon>Craniata</taxon>
        <taxon>Vertebrata</taxon>
        <taxon>Euteleostomi</taxon>
        <taxon>Actinopterygii</taxon>
        <taxon>Polypteriformes</taxon>
        <taxon>Polypteridae</taxon>
        <taxon>Polypterus</taxon>
    </lineage>
</organism>
<feature type="compositionally biased region" description="Polar residues" evidence="1">
    <location>
        <begin position="830"/>
        <end position="856"/>
    </location>
</feature>
<feature type="region of interest" description="Disordered" evidence="1">
    <location>
        <begin position="872"/>
        <end position="934"/>
    </location>
</feature>
<feature type="compositionally biased region" description="Basic and acidic residues" evidence="1">
    <location>
        <begin position="792"/>
        <end position="829"/>
    </location>
</feature>
<protein>
    <submittedName>
        <fullName evidence="3">PPR26 phosphatase</fullName>
    </submittedName>
</protein>
<feature type="compositionally biased region" description="Acidic residues" evidence="1">
    <location>
        <begin position="1058"/>
        <end position="1068"/>
    </location>
</feature>
<dbReference type="PANTHER" id="PTHR15724">
    <property type="entry name" value="PROTEIN PHOSPHATASE 1 REGULATORY SUBUNIT 26"/>
    <property type="match status" value="1"/>
</dbReference>
<reference evidence="3 4" key="1">
    <citation type="journal article" date="2021" name="Cell">
        <title>Tracing the genetic footprints of vertebrate landing in non-teleost ray-finned fishes.</title>
        <authorList>
            <person name="Bi X."/>
            <person name="Wang K."/>
            <person name="Yang L."/>
            <person name="Pan H."/>
            <person name="Jiang H."/>
            <person name="Wei Q."/>
            <person name="Fang M."/>
            <person name="Yu H."/>
            <person name="Zhu C."/>
            <person name="Cai Y."/>
            <person name="He Y."/>
            <person name="Gan X."/>
            <person name="Zeng H."/>
            <person name="Yu D."/>
            <person name="Zhu Y."/>
            <person name="Jiang H."/>
            <person name="Qiu Q."/>
            <person name="Yang H."/>
            <person name="Zhang Y.E."/>
            <person name="Wang W."/>
            <person name="Zhu M."/>
            <person name="He S."/>
            <person name="Zhang G."/>
        </authorList>
    </citation>
    <scope>NUCLEOTIDE SEQUENCE [LARGE SCALE GENOMIC DNA]</scope>
    <source>
        <strain evidence="3">Bchr_013</strain>
    </source>
</reference>
<evidence type="ECO:0000256" key="1">
    <source>
        <dbReference type="SAM" id="MobiDB-lite"/>
    </source>
</evidence>
<feature type="compositionally biased region" description="Low complexity" evidence="1">
    <location>
        <begin position="686"/>
        <end position="695"/>
    </location>
</feature>
<feature type="region of interest" description="Disordered" evidence="1">
    <location>
        <begin position="539"/>
        <end position="558"/>
    </location>
</feature>
<dbReference type="EMBL" id="JAATIS010000147">
    <property type="protein sequence ID" value="KAG2470082.1"/>
    <property type="molecule type" value="Genomic_DNA"/>
</dbReference>
<feature type="compositionally biased region" description="Basic and acidic residues" evidence="1">
    <location>
        <begin position="593"/>
        <end position="602"/>
    </location>
</feature>
<evidence type="ECO:0000313" key="3">
    <source>
        <dbReference type="EMBL" id="KAG2470082.1"/>
    </source>
</evidence>
<feature type="compositionally biased region" description="Polar residues" evidence="1">
    <location>
        <begin position="961"/>
        <end position="982"/>
    </location>
</feature>
<evidence type="ECO:0000259" key="2">
    <source>
        <dbReference type="Pfam" id="PF15740"/>
    </source>
</evidence>
<feature type="non-terminal residue" evidence="3">
    <location>
        <position position="1150"/>
    </location>
</feature>
<feature type="compositionally biased region" description="Polar residues" evidence="1">
    <location>
        <begin position="999"/>
        <end position="1024"/>
    </location>
</feature>
<dbReference type="InterPro" id="IPR026130">
    <property type="entry name" value="PPP1R26"/>
</dbReference>
<accession>A0A8X8BXU4</accession>
<feature type="compositionally biased region" description="Acidic residues" evidence="1">
    <location>
        <begin position="771"/>
        <end position="785"/>
    </location>
</feature>
<feature type="compositionally biased region" description="Polar residues" evidence="1">
    <location>
        <begin position="286"/>
        <end position="298"/>
    </location>
</feature>
<proteinExistence type="predicted"/>
<dbReference type="AlphaFoldDB" id="A0A8X8BXU4"/>
<feature type="compositionally biased region" description="Acidic residues" evidence="1">
    <location>
        <begin position="299"/>
        <end position="312"/>
    </location>
</feature>
<evidence type="ECO:0000313" key="4">
    <source>
        <dbReference type="Proteomes" id="UP000886611"/>
    </source>
</evidence>
<feature type="region of interest" description="Disordered" evidence="1">
    <location>
        <begin position="325"/>
        <end position="359"/>
    </location>
</feature>
<dbReference type="Pfam" id="PF15740">
    <property type="entry name" value="PPP1R26_N"/>
    <property type="match status" value="1"/>
</dbReference>
<dbReference type="GO" id="GO:0004864">
    <property type="term" value="F:protein phosphatase inhibitor activity"/>
    <property type="evidence" value="ECO:0007669"/>
    <property type="project" value="InterPro"/>
</dbReference>
<comment type="caution">
    <text evidence="3">The sequence shown here is derived from an EMBL/GenBank/DDBJ whole genome shotgun (WGS) entry which is preliminary data.</text>
</comment>
<feature type="compositionally biased region" description="Polar residues" evidence="1">
    <location>
        <begin position="739"/>
        <end position="762"/>
    </location>
</feature>
<dbReference type="InterPro" id="IPR031474">
    <property type="entry name" value="PPP1R26_N"/>
</dbReference>
<feature type="compositionally biased region" description="Basic and acidic residues" evidence="1">
    <location>
        <begin position="1026"/>
        <end position="1057"/>
    </location>
</feature>
<feature type="region of interest" description="Disordered" evidence="1">
    <location>
        <begin position="240"/>
        <end position="312"/>
    </location>
</feature>
<feature type="compositionally biased region" description="Basic and acidic residues" evidence="1">
    <location>
        <begin position="729"/>
        <end position="738"/>
    </location>
</feature>
<name>A0A8X8BXU4_POLSE</name>
<feature type="region of interest" description="Disordered" evidence="1">
    <location>
        <begin position="947"/>
        <end position="1080"/>
    </location>
</feature>
<feature type="region of interest" description="Disordered" evidence="1">
    <location>
        <begin position="593"/>
        <end position="644"/>
    </location>
</feature>
<feature type="domain" description="Protein phosphatase 1 regulatory subunit 26 N-terminal" evidence="2">
    <location>
        <begin position="1"/>
        <end position="799"/>
    </location>
</feature>
<feature type="compositionally biased region" description="Basic and acidic residues" evidence="1">
    <location>
        <begin position="1069"/>
        <end position="1080"/>
    </location>
</feature>
<feature type="compositionally biased region" description="Polar residues" evidence="1">
    <location>
        <begin position="1"/>
        <end position="14"/>
    </location>
</feature>
<dbReference type="PANTHER" id="PTHR15724:SF0">
    <property type="entry name" value="PROTEIN PHOSPHATASE 1 REGULATORY SUBUNIT 26"/>
    <property type="match status" value="1"/>
</dbReference>
<sequence>MIIDSLRSTQSSLDVSDEYEESMHHNKARSHHCVEVAGGKEAAAQKRSAEGVHVEPPFKSEATRVGSLTPDSDSDDSVDRDIEEAIQEYLKEKNDYGGPSTLKHKVVSRNRLEMKKPKKLENSAFSVDLGKFKVEPNELKIVKLNTGKRSWCSSSSTSSDDSFDQSIHEEIKRFLTEKKGKVEEECVPKTKLKKRPSPSKRARQRPNFVAAKLHLPRTAEKKTDDPRLPAAINYVKQMTPIQPTPAVPRPAAKSDKPGYVGPLCVKKSILNRSVPSGNGIKKTFTGAFQDQQRETQNASDDDDSSTDSSSDDGIEEAILLYQQEKNKEKGEESSYVSGPTYVKPSQPEDPRPSCQESFQPLKSIPDATTALCPDPDPSPLNLSYSDSHKQDTTVNSVSLASGSLWSMQNIPFKANTSAELMCAEAILDISKAVLPVPVDPSVTVSHFCSNPIAPTSEVMPTNSVHGDSTSGDSEDGIEQEIRNFLALKAQQNSLAAVASSFGPAIEYGMENLPIKKKMVGENRPKPMRLSLTSKRKLKEARSPNCKVRQPKTALNPEPHLVPTSLPACVVNTPFNFKEDHDGFDKEDVAKSKTFEQGPKEGARTAQGGLKQAMAFRGPKSKLPIWKSDDVCQSDKSSSLDSDEDLDAAIKELLKTKKKVKRKSKVSKQKAKKRVRFSEVQLLPVKSQVSSHQLSPLSPPPRGNQKNPKSSILKDQAAAKQPPKAKPKRSPLEQKKTEKTVNASPPSTQSQRFALSSADSGRNQGPALVPEQTDDESSVDSDDSIEQEIQKFLAEKAKSSVRETKDSEKQNDKPDSEADNGKDVKAKESQTCRLTGQGQKISESNQICATDLPTSDSVCDKGPLVSTVINKMPESERGLQQYTPSCKKSFHPDSLEKTPQISRTHGDGPHSASYCSLERAGSANPSDFQLSQPSLSNQTIHINVLPSTEMEQENSLCERGEMSSNDVQSTDWVATAGNGSPQDATHPGINVGDVFRVSPCATNDGQSNPAASVSQGSCHQASQGQADDGRENVCDVELRKLGSEERDSERSPAGKAGEEDLDESFLDSDVDQRERLKEKDEPARIPGARAIAQWKYFWVTRKSINKSSELVSLEHPLVGPRDPSWAALPDYISQHALLASHWVWISGTAAQ</sequence>
<gene>
    <name evidence="3" type="primary">Ppp1r26</name>
    <name evidence="3" type="ORF">GTO96_0022318</name>
</gene>
<feature type="region of interest" description="Disordered" evidence="1">
    <location>
        <begin position="1"/>
        <end position="79"/>
    </location>
</feature>
<dbReference type="Proteomes" id="UP000886611">
    <property type="component" value="Unassembled WGS sequence"/>
</dbReference>
<feature type="compositionally biased region" description="Polar residues" evidence="1">
    <location>
        <begin position="922"/>
        <end position="934"/>
    </location>
</feature>
<keyword evidence="4" id="KW-1185">Reference proteome</keyword>
<feature type="non-terminal residue" evidence="3">
    <location>
        <position position="1"/>
    </location>
</feature>
<feature type="compositionally biased region" description="Basic and acidic residues" evidence="1">
    <location>
        <begin position="43"/>
        <end position="62"/>
    </location>
</feature>
<feature type="compositionally biased region" description="Basic residues" evidence="1">
    <location>
        <begin position="656"/>
        <end position="674"/>
    </location>
</feature>